<dbReference type="AlphaFoldDB" id="A0AA88L3Y7"/>
<organism evidence="1 2">
    <name type="scientific">Artemia franciscana</name>
    <name type="common">Brine shrimp</name>
    <name type="synonym">Artemia sanfranciscana</name>
    <dbReference type="NCBI Taxonomy" id="6661"/>
    <lineage>
        <taxon>Eukaryota</taxon>
        <taxon>Metazoa</taxon>
        <taxon>Ecdysozoa</taxon>
        <taxon>Arthropoda</taxon>
        <taxon>Crustacea</taxon>
        <taxon>Branchiopoda</taxon>
        <taxon>Anostraca</taxon>
        <taxon>Artemiidae</taxon>
        <taxon>Artemia</taxon>
    </lineage>
</organism>
<accession>A0AA88L3Y7</accession>
<protein>
    <submittedName>
        <fullName evidence="1">Uncharacterized protein</fullName>
    </submittedName>
</protein>
<proteinExistence type="predicted"/>
<gene>
    <name evidence="1" type="ORF">QYM36_014832</name>
</gene>
<reference evidence="1" key="1">
    <citation type="submission" date="2023-07" db="EMBL/GenBank/DDBJ databases">
        <title>Chromosome-level genome assembly of Artemia franciscana.</title>
        <authorList>
            <person name="Jo E."/>
        </authorList>
    </citation>
    <scope>NUCLEOTIDE SEQUENCE</scope>
    <source>
        <tissue evidence="1">Whole body</tissue>
    </source>
</reference>
<dbReference type="Proteomes" id="UP001187531">
    <property type="component" value="Unassembled WGS sequence"/>
</dbReference>
<sequence>MTEEIEYVEDDDSVCVLTLPQRMIEFGDVLGGRPCIEDDERLVDPPPRMIEGIDDVEDDDSVCVLTLPKKVIEAITIEDEGKADDLEFLKSIVYMDWVIE</sequence>
<evidence type="ECO:0000313" key="2">
    <source>
        <dbReference type="Proteomes" id="UP001187531"/>
    </source>
</evidence>
<dbReference type="EMBL" id="JAVRJZ010000019">
    <property type="protein sequence ID" value="KAK2706935.1"/>
    <property type="molecule type" value="Genomic_DNA"/>
</dbReference>
<keyword evidence="2" id="KW-1185">Reference proteome</keyword>
<evidence type="ECO:0000313" key="1">
    <source>
        <dbReference type="EMBL" id="KAK2706935.1"/>
    </source>
</evidence>
<name>A0AA88L3Y7_ARTSF</name>
<comment type="caution">
    <text evidence="1">The sequence shown here is derived from an EMBL/GenBank/DDBJ whole genome shotgun (WGS) entry which is preliminary data.</text>
</comment>